<name>A0ABP7SDV1_9PSEU</name>
<dbReference type="EMBL" id="BAABAL010000012">
    <property type="protein sequence ID" value="GAA4010420.1"/>
    <property type="molecule type" value="Genomic_DNA"/>
</dbReference>
<gene>
    <name evidence="1" type="ORF">GCM10022247_35780</name>
</gene>
<keyword evidence="2" id="KW-1185">Reference proteome</keyword>
<evidence type="ECO:0000313" key="1">
    <source>
        <dbReference type="EMBL" id="GAA4010420.1"/>
    </source>
</evidence>
<protein>
    <submittedName>
        <fullName evidence="1">Uncharacterized protein</fullName>
    </submittedName>
</protein>
<organism evidence="1 2">
    <name type="scientific">Allokutzneria multivorans</name>
    <dbReference type="NCBI Taxonomy" id="1142134"/>
    <lineage>
        <taxon>Bacteria</taxon>
        <taxon>Bacillati</taxon>
        <taxon>Actinomycetota</taxon>
        <taxon>Actinomycetes</taxon>
        <taxon>Pseudonocardiales</taxon>
        <taxon>Pseudonocardiaceae</taxon>
        <taxon>Allokutzneria</taxon>
    </lineage>
</organism>
<sequence>MNRSRSAQLLHVDLEVGCPECTYPIWMHWAEIVAETTIRCPCCRTLVRMVDQDGRAQTLGADLESQFDQAMKGLFR</sequence>
<comment type="caution">
    <text evidence="1">The sequence shown here is derived from an EMBL/GenBank/DDBJ whole genome shotgun (WGS) entry which is preliminary data.</text>
</comment>
<evidence type="ECO:0000313" key="2">
    <source>
        <dbReference type="Proteomes" id="UP001501747"/>
    </source>
</evidence>
<accession>A0ABP7SDV1</accession>
<reference evidence="2" key="1">
    <citation type="journal article" date="2019" name="Int. J. Syst. Evol. Microbiol.">
        <title>The Global Catalogue of Microorganisms (GCM) 10K type strain sequencing project: providing services to taxonomists for standard genome sequencing and annotation.</title>
        <authorList>
            <consortium name="The Broad Institute Genomics Platform"/>
            <consortium name="The Broad Institute Genome Sequencing Center for Infectious Disease"/>
            <person name="Wu L."/>
            <person name="Ma J."/>
        </authorList>
    </citation>
    <scope>NUCLEOTIDE SEQUENCE [LARGE SCALE GENOMIC DNA]</scope>
    <source>
        <strain evidence="2">JCM 17342</strain>
    </source>
</reference>
<proteinExistence type="predicted"/>
<dbReference type="Proteomes" id="UP001501747">
    <property type="component" value="Unassembled WGS sequence"/>
</dbReference>